<dbReference type="Proteomes" id="UP000615446">
    <property type="component" value="Unassembled WGS sequence"/>
</dbReference>
<dbReference type="InterPro" id="IPR050140">
    <property type="entry name" value="SRY-related_HMG-box_TF-like"/>
</dbReference>
<dbReference type="GO" id="GO:0030154">
    <property type="term" value="P:cell differentiation"/>
    <property type="evidence" value="ECO:0007669"/>
    <property type="project" value="TreeGrafter"/>
</dbReference>
<dbReference type="AlphaFoldDB" id="A0A2Z6QRH6"/>
<dbReference type="GO" id="GO:0001228">
    <property type="term" value="F:DNA-binding transcription activator activity, RNA polymerase II-specific"/>
    <property type="evidence" value="ECO:0007669"/>
    <property type="project" value="TreeGrafter"/>
</dbReference>
<dbReference type="EMBL" id="BLAL01000306">
    <property type="protein sequence ID" value="GET02308.1"/>
    <property type="molecule type" value="Genomic_DNA"/>
</dbReference>
<organism evidence="6 8">
    <name type="scientific">Rhizophagus clarus</name>
    <dbReference type="NCBI Taxonomy" id="94130"/>
    <lineage>
        <taxon>Eukaryota</taxon>
        <taxon>Fungi</taxon>
        <taxon>Fungi incertae sedis</taxon>
        <taxon>Mucoromycota</taxon>
        <taxon>Glomeromycotina</taxon>
        <taxon>Glomeromycetes</taxon>
        <taxon>Glomerales</taxon>
        <taxon>Glomeraceae</taxon>
        <taxon>Rhizophagus</taxon>
    </lineage>
</organism>
<dbReference type="EMBL" id="BEXD01000557">
    <property type="protein sequence ID" value="GBB88429.1"/>
    <property type="molecule type" value="Genomic_DNA"/>
</dbReference>
<evidence type="ECO:0000259" key="5">
    <source>
        <dbReference type="PROSITE" id="PS50118"/>
    </source>
</evidence>
<feature type="domain" description="HMG box" evidence="5">
    <location>
        <begin position="70"/>
        <end position="138"/>
    </location>
</feature>
<keyword evidence="8" id="KW-1185">Reference proteome</keyword>
<protein>
    <submittedName>
        <fullName evidence="7">HMG box transcription factor</fullName>
    </submittedName>
</protein>
<dbReference type="InterPro" id="IPR036910">
    <property type="entry name" value="HMG_box_dom_sf"/>
</dbReference>
<dbReference type="PANTHER" id="PTHR10270">
    <property type="entry name" value="SOX TRANSCRIPTION FACTOR"/>
    <property type="match status" value="1"/>
</dbReference>
<dbReference type="CDD" id="cd01389">
    <property type="entry name" value="HMG-box_ROX1-like"/>
    <property type="match status" value="1"/>
</dbReference>
<keyword evidence="4" id="KW-1133">Transmembrane helix</keyword>
<dbReference type="PROSITE" id="PS50118">
    <property type="entry name" value="HMG_BOX_2"/>
    <property type="match status" value="1"/>
</dbReference>
<evidence type="ECO:0000313" key="8">
    <source>
        <dbReference type="Proteomes" id="UP000247702"/>
    </source>
</evidence>
<keyword evidence="2" id="KW-0804">Transcription</keyword>
<dbReference type="Proteomes" id="UP000247702">
    <property type="component" value="Unassembled WGS sequence"/>
</dbReference>
<feature type="transmembrane region" description="Helical" evidence="4">
    <location>
        <begin position="177"/>
        <end position="195"/>
    </location>
</feature>
<evidence type="ECO:0000313" key="6">
    <source>
        <dbReference type="EMBL" id="GBB88429.1"/>
    </source>
</evidence>
<accession>A0A2Z6QRH6</accession>
<keyword evidence="4" id="KW-0472">Membrane</keyword>
<keyword evidence="3" id="KW-0539">Nucleus</keyword>
<feature type="DNA-binding region" description="HMG box" evidence="3">
    <location>
        <begin position="70"/>
        <end position="138"/>
    </location>
</feature>
<evidence type="ECO:0000256" key="2">
    <source>
        <dbReference type="ARBA" id="ARBA00023163"/>
    </source>
</evidence>
<dbReference type="PANTHER" id="PTHR10270:SF161">
    <property type="entry name" value="SEX-DETERMINING REGION Y PROTEIN"/>
    <property type="match status" value="1"/>
</dbReference>
<dbReference type="SUPFAM" id="SSF47095">
    <property type="entry name" value="HMG-box"/>
    <property type="match status" value="1"/>
</dbReference>
<proteinExistence type="predicted"/>
<dbReference type="Pfam" id="PF00505">
    <property type="entry name" value="HMG_box"/>
    <property type="match status" value="1"/>
</dbReference>
<reference evidence="7" key="2">
    <citation type="submission" date="2019-10" db="EMBL/GenBank/DDBJ databases">
        <title>Conservation and host-specific expression of non-tandemly repeated heterogenous ribosome RNA gene in arbuscular mycorrhizal fungi.</title>
        <authorList>
            <person name="Maeda T."/>
            <person name="Kobayashi Y."/>
            <person name="Nakagawa T."/>
            <person name="Ezawa T."/>
            <person name="Yamaguchi K."/>
            <person name="Bino T."/>
            <person name="Nishimoto Y."/>
            <person name="Shigenobu S."/>
            <person name="Kawaguchi M."/>
        </authorList>
    </citation>
    <scope>NUCLEOTIDE SEQUENCE</scope>
    <source>
        <strain evidence="7">HR1</strain>
    </source>
</reference>
<reference evidence="6 8" key="1">
    <citation type="submission" date="2017-11" db="EMBL/GenBank/DDBJ databases">
        <title>The genome of Rhizophagus clarus HR1 reveals common genetic basis of auxotrophy among arbuscular mycorrhizal fungi.</title>
        <authorList>
            <person name="Kobayashi Y."/>
        </authorList>
    </citation>
    <scope>NUCLEOTIDE SEQUENCE [LARGE SCALE GENOMIC DNA]</scope>
    <source>
        <strain evidence="6 8">HR1</strain>
    </source>
</reference>
<dbReference type="Gene3D" id="1.10.30.10">
    <property type="entry name" value="High mobility group box domain"/>
    <property type="match status" value="1"/>
</dbReference>
<dbReference type="SMART" id="SM00398">
    <property type="entry name" value="HMG"/>
    <property type="match status" value="1"/>
</dbReference>
<comment type="caution">
    <text evidence="6">The sequence shown here is derived from an EMBL/GenBank/DDBJ whole genome shotgun (WGS) entry which is preliminary data.</text>
</comment>
<evidence type="ECO:0000256" key="3">
    <source>
        <dbReference type="PROSITE-ProRule" id="PRU00267"/>
    </source>
</evidence>
<dbReference type="GO" id="GO:0000978">
    <property type="term" value="F:RNA polymerase II cis-regulatory region sequence-specific DNA binding"/>
    <property type="evidence" value="ECO:0007669"/>
    <property type="project" value="TreeGrafter"/>
</dbReference>
<keyword evidence="1 3" id="KW-0238">DNA-binding</keyword>
<sequence>MFQPKTDEEIVNIKIDDEIFNLKMEEGIVNSKTDEEIINSSNYNFTLDIETLLNNPPTTRSVMRRGECYIPRPQNYFMLYRRNKAAEMKSEFAGLRSSEITKQIGTMWRNETKEVKDLFYVLARLARKRHSVEYPNYKYSSRLAEKRHSVEYGNYKYSLGNKEKKNYINLIKYLYEYLLYFIIFLIIIIGCYNCLHKKQPFT</sequence>
<name>A0A2Z6QRH6_9GLOM</name>
<evidence type="ECO:0000256" key="1">
    <source>
        <dbReference type="ARBA" id="ARBA00023125"/>
    </source>
</evidence>
<evidence type="ECO:0000313" key="7">
    <source>
        <dbReference type="EMBL" id="GET02308.1"/>
    </source>
</evidence>
<dbReference type="InterPro" id="IPR009071">
    <property type="entry name" value="HMG_box_dom"/>
</dbReference>
<keyword evidence="4" id="KW-0812">Transmembrane</keyword>
<dbReference type="OrthoDB" id="6247875at2759"/>
<evidence type="ECO:0000256" key="4">
    <source>
        <dbReference type="SAM" id="Phobius"/>
    </source>
</evidence>
<dbReference type="GO" id="GO:0005634">
    <property type="term" value="C:nucleus"/>
    <property type="evidence" value="ECO:0007669"/>
    <property type="project" value="UniProtKB-UniRule"/>
</dbReference>
<gene>
    <name evidence="7" type="ORF">RCL2_002869200</name>
    <name evidence="6" type="ORF">RclHR1_00150025</name>
</gene>